<protein>
    <recommendedName>
        <fullName evidence="1">DUF4240 domain-containing protein</fullName>
    </recommendedName>
</protein>
<dbReference type="Pfam" id="PF14024">
    <property type="entry name" value="DUF4240"/>
    <property type="match status" value="1"/>
</dbReference>
<evidence type="ECO:0000259" key="1">
    <source>
        <dbReference type="Pfam" id="PF14024"/>
    </source>
</evidence>
<evidence type="ECO:0000313" key="2">
    <source>
        <dbReference type="EMBL" id="SNT58335.1"/>
    </source>
</evidence>
<organism evidence="2 3">
    <name type="scientific">Actinomadura meyerae</name>
    <dbReference type="NCBI Taxonomy" id="240840"/>
    <lineage>
        <taxon>Bacteria</taxon>
        <taxon>Bacillati</taxon>
        <taxon>Actinomycetota</taxon>
        <taxon>Actinomycetes</taxon>
        <taxon>Streptosporangiales</taxon>
        <taxon>Thermomonosporaceae</taxon>
        <taxon>Actinomadura</taxon>
    </lineage>
</organism>
<feature type="domain" description="DUF4240" evidence="1">
    <location>
        <begin position="49"/>
        <end position="121"/>
    </location>
</feature>
<dbReference type="InterPro" id="IPR025334">
    <property type="entry name" value="DUF4240"/>
</dbReference>
<keyword evidence="3" id="KW-1185">Reference proteome</keyword>
<evidence type="ECO:0000313" key="3">
    <source>
        <dbReference type="Proteomes" id="UP000198318"/>
    </source>
</evidence>
<name>A0A239NU18_9ACTN</name>
<dbReference type="EMBL" id="FZOR01000049">
    <property type="protein sequence ID" value="SNT58335.1"/>
    <property type="molecule type" value="Genomic_DNA"/>
</dbReference>
<reference evidence="2 3" key="1">
    <citation type="submission" date="2017-06" db="EMBL/GenBank/DDBJ databases">
        <authorList>
            <person name="Kim H.J."/>
            <person name="Triplett B.A."/>
        </authorList>
    </citation>
    <scope>NUCLEOTIDE SEQUENCE [LARGE SCALE GENOMIC DNA]</scope>
    <source>
        <strain evidence="2 3">DSM 44715</strain>
    </source>
</reference>
<dbReference type="Proteomes" id="UP000198318">
    <property type="component" value="Unassembled WGS sequence"/>
</dbReference>
<dbReference type="AlphaFoldDB" id="A0A239NU18"/>
<sequence>MDEQRFWDLVEAAWAPLGTGAARTVLATRDPGTDGYEMPEFTAVAEALDGFIDNLRSLARDLGPAELTGLDRVVERLLHDIDRYDVHEVTEGSDDGFLYARGFIVALGREFYTAVAADPRLAIEDAWCERMCYLFAGVHKERFGDYPDTGSGISRESCTNAAGWPD</sequence>
<accession>A0A239NU18</accession>
<dbReference type="RefSeq" id="WP_089330315.1">
    <property type="nucleotide sequence ID" value="NZ_FZOR01000049.1"/>
</dbReference>
<proteinExistence type="predicted"/>
<gene>
    <name evidence="2" type="ORF">SAMN05443665_104933</name>
</gene>